<dbReference type="SUPFAM" id="SSF111369">
    <property type="entry name" value="HlyD-like secretion proteins"/>
    <property type="match status" value="1"/>
</dbReference>
<accession>X0UDZ1</accession>
<reference evidence="6" key="1">
    <citation type="journal article" date="2014" name="Front. Microbiol.">
        <title>High frequency of phylogenetically diverse reductive dehalogenase-homologous genes in deep subseafloor sedimentary metagenomes.</title>
        <authorList>
            <person name="Kawai M."/>
            <person name="Futagami T."/>
            <person name="Toyoda A."/>
            <person name="Takaki Y."/>
            <person name="Nishi S."/>
            <person name="Hori S."/>
            <person name="Arai W."/>
            <person name="Tsubouchi T."/>
            <person name="Morono Y."/>
            <person name="Uchiyama I."/>
            <person name="Ito T."/>
            <person name="Fujiyama A."/>
            <person name="Inagaki F."/>
            <person name="Takami H."/>
        </authorList>
    </citation>
    <scope>NUCLEOTIDE SEQUENCE</scope>
    <source>
        <strain evidence="6">Expedition CK06-06</strain>
    </source>
</reference>
<dbReference type="GO" id="GO:0022857">
    <property type="term" value="F:transmembrane transporter activity"/>
    <property type="evidence" value="ECO:0007669"/>
    <property type="project" value="InterPro"/>
</dbReference>
<dbReference type="PANTHER" id="PTHR32347">
    <property type="entry name" value="EFFLUX SYSTEM COMPONENT YKNX-RELATED"/>
    <property type="match status" value="1"/>
</dbReference>
<keyword evidence="2 3" id="KW-0175">Coiled coil</keyword>
<dbReference type="GO" id="GO:0030313">
    <property type="term" value="C:cell envelope"/>
    <property type="evidence" value="ECO:0007669"/>
    <property type="project" value="UniProtKB-SubCell"/>
</dbReference>
<dbReference type="EMBL" id="BARS01014987">
    <property type="protein sequence ID" value="GAF98617.1"/>
    <property type="molecule type" value="Genomic_DNA"/>
</dbReference>
<sequence length="289" mass="31587">TVQTSKVEQQKIVETVTATGRIQPKTQVKISADVAAKITQLKVKEGEWVEKGKFLVQLDRERFLAAEESATANLKASESNVQLAKENMHKAEKDYIRIKELFDQKLESQANLDQTYAADRAEKARYNSALQQVEQAKAVLKQAKDDLSKTTIYAPMSGTISELNKEVGEIALGSQFQEDVIMIISNLSGMEALVNVDENDIVSVSVGDSATIEVDAVPDKVFHGVVSEIASSAKISRSGTTDQKTEFEVKISIITPGKELRPGMTASSDIVTDTRENALGIPIQCVTVR</sequence>
<dbReference type="Pfam" id="PF25990">
    <property type="entry name" value="Beta-barrel_YknX"/>
    <property type="match status" value="1"/>
</dbReference>
<organism evidence="6">
    <name type="scientific">marine sediment metagenome</name>
    <dbReference type="NCBI Taxonomy" id="412755"/>
    <lineage>
        <taxon>unclassified sequences</taxon>
        <taxon>metagenomes</taxon>
        <taxon>ecological metagenomes</taxon>
    </lineage>
</organism>
<dbReference type="AlphaFoldDB" id="X0UDZ1"/>
<dbReference type="InterPro" id="IPR058625">
    <property type="entry name" value="MdtA-like_BSH"/>
</dbReference>
<protein>
    <submittedName>
        <fullName evidence="6">Uncharacterized protein</fullName>
    </submittedName>
</protein>
<evidence type="ECO:0000256" key="3">
    <source>
        <dbReference type="SAM" id="Coils"/>
    </source>
</evidence>
<dbReference type="GO" id="GO:0016020">
    <property type="term" value="C:membrane"/>
    <property type="evidence" value="ECO:0007669"/>
    <property type="project" value="InterPro"/>
</dbReference>
<feature type="non-terminal residue" evidence="6">
    <location>
        <position position="1"/>
    </location>
</feature>
<dbReference type="Gene3D" id="2.40.30.170">
    <property type="match status" value="1"/>
</dbReference>
<evidence type="ECO:0000313" key="6">
    <source>
        <dbReference type="EMBL" id="GAF98617.1"/>
    </source>
</evidence>
<dbReference type="Pfam" id="PF25917">
    <property type="entry name" value="BSH_RND"/>
    <property type="match status" value="1"/>
</dbReference>
<dbReference type="Gene3D" id="1.10.287.470">
    <property type="entry name" value="Helix hairpin bin"/>
    <property type="match status" value="1"/>
</dbReference>
<dbReference type="InterPro" id="IPR058636">
    <property type="entry name" value="Beta-barrel_YknX"/>
</dbReference>
<feature type="non-terminal residue" evidence="6">
    <location>
        <position position="289"/>
    </location>
</feature>
<dbReference type="Gene3D" id="2.40.50.100">
    <property type="match status" value="1"/>
</dbReference>
<comment type="caution">
    <text evidence="6">The sequence shown here is derived from an EMBL/GenBank/DDBJ whole genome shotgun (WGS) entry which is preliminary data.</text>
</comment>
<gene>
    <name evidence="6" type="ORF">S01H1_24884</name>
</gene>
<evidence type="ECO:0000259" key="5">
    <source>
        <dbReference type="Pfam" id="PF25990"/>
    </source>
</evidence>
<feature type="domain" description="YknX-like beta-barrel" evidence="5">
    <location>
        <begin position="195"/>
        <end position="269"/>
    </location>
</feature>
<evidence type="ECO:0000259" key="4">
    <source>
        <dbReference type="Pfam" id="PF25917"/>
    </source>
</evidence>
<dbReference type="InterPro" id="IPR006143">
    <property type="entry name" value="RND_pump_MFP"/>
</dbReference>
<feature type="domain" description="Multidrug resistance protein MdtA-like barrel-sandwich hybrid" evidence="4">
    <location>
        <begin position="27"/>
        <end position="177"/>
    </location>
</feature>
<evidence type="ECO:0000256" key="1">
    <source>
        <dbReference type="ARBA" id="ARBA00004196"/>
    </source>
</evidence>
<dbReference type="NCBIfam" id="TIGR01730">
    <property type="entry name" value="RND_mfp"/>
    <property type="match status" value="1"/>
</dbReference>
<name>X0UDZ1_9ZZZZ</name>
<evidence type="ECO:0000256" key="2">
    <source>
        <dbReference type="ARBA" id="ARBA00023054"/>
    </source>
</evidence>
<feature type="coiled-coil region" evidence="3">
    <location>
        <begin position="67"/>
        <end position="150"/>
    </location>
</feature>
<comment type="subcellular location">
    <subcellularLocation>
        <location evidence="1">Cell envelope</location>
    </subcellularLocation>
</comment>
<dbReference type="InterPro" id="IPR050465">
    <property type="entry name" value="UPF0194_transport"/>
</dbReference>
<proteinExistence type="predicted"/>